<feature type="compositionally biased region" description="Low complexity" evidence="1">
    <location>
        <begin position="344"/>
        <end position="353"/>
    </location>
</feature>
<feature type="compositionally biased region" description="Acidic residues" evidence="1">
    <location>
        <begin position="419"/>
        <end position="441"/>
    </location>
</feature>
<proteinExistence type="predicted"/>
<reference evidence="2" key="2">
    <citation type="submission" date="2023-05" db="EMBL/GenBank/DDBJ databases">
        <authorList>
            <consortium name="Lawrence Berkeley National Laboratory"/>
            <person name="Steindorff A."/>
            <person name="Hensen N."/>
            <person name="Bonometti L."/>
            <person name="Westerberg I."/>
            <person name="Brannstrom I.O."/>
            <person name="Guillou S."/>
            <person name="Cros-Aarteil S."/>
            <person name="Calhoun S."/>
            <person name="Haridas S."/>
            <person name="Kuo A."/>
            <person name="Mondo S."/>
            <person name="Pangilinan J."/>
            <person name="Riley R."/>
            <person name="Labutti K."/>
            <person name="Andreopoulos B."/>
            <person name="Lipzen A."/>
            <person name="Chen C."/>
            <person name="Yanf M."/>
            <person name="Daum C."/>
            <person name="Ng V."/>
            <person name="Clum A."/>
            <person name="Ohm R."/>
            <person name="Martin F."/>
            <person name="Silar P."/>
            <person name="Natvig D."/>
            <person name="Lalanne C."/>
            <person name="Gautier V."/>
            <person name="Ament-Velasquez S.L."/>
            <person name="Kruys A."/>
            <person name="Hutchinson M.I."/>
            <person name="Powell A.J."/>
            <person name="Barry K."/>
            <person name="Miller A.N."/>
            <person name="Grigoriev I.V."/>
            <person name="Debuchy R."/>
            <person name="Gladieux P."/>
            <person name="Thoren M.H."/>
            <person name="Johannesson H."/>
        </authorList>
    </citation>
    <scope>NUCLEOTIDE SEQUENCE</scope>
    <source>
        <strain evidence="2">CBS 757.83</strain>
    </source>
</reference>
<reference evidence="2" key="1">
    <citation type="journal article" date="2023" name="Mol. Phylogenet. Evol.">
        <title>Genome-scale phylogeny and comparative genomics of the fungal order Sordariales.</title>
        <authorList>
            <person name="Hensen N."/>
            <person name="Bonometti L."/>
            <person name="Westerberg I."/>
            <person name="Brannstrom I.O."/>
            <person name="Guillou S."/>
            <person name="Cros-Aarteil S."/>
            <person name="Calhoun S."/>
            <person name="Haridas S."/>
            <person name="Kuo A."/>
            <person name="Mondo S."/>
            <person name="Pangilinan J."/>
            <person name="Riley R."/>
            <person name="LaButti K."/>
            <person name="Andreopoulos B."/>
            <person name="Lipzen A."/>
            <person name="Chen C."/>
            <person name="Yan M."/>
            <person name="Daum C."/>
            <person name="Ng V."/>
            <person name="Clum A."/>
            <person name="Steindorff A."/>
            <person name="Ohm R.A."/>
            <person name="Martin F."/>
            <person name="Silar P."/>
            <person name="Natvig D.O."/>
            <person name="Lalanne C."/>
            <person name="Gautier V."/>
            <person name="Ament-Velasquez S.L."/>
            <person name="Kruys A."/>
            <person name="Hutchinson M.I."/>
            <person name="Powell A.J."/>
            <person name="Barry K."/>
            <person name="Miller A.N."/>
            <person name="Grigoriev I.V."/>
            <person name="Debuchy R."/>
            <person name="Gladieux P."/>
            <person name="Hiltunen Thoren M."/>
            <person name="Johannesson H."/>
        </authorList>
    </citation>
    <scope>NUCLEOTIDE SEQUENCE</scope>
    <source>
        <strain evidence="2">CBS 757.83</strain>
    </source>
</reference>
<feature type="region of interest" description="Disordered" evidence="1">
    <location>
        <begin position="161"/>
        <end position="218"/>
    </location>
</feature>
<protein>
    <submittedName>
        <fullName evidence="2">Uncharacterized protein</fullName>
    </submittedName>
</protein>
<sequence length="509" mass="53217">MDSRRFLTLTTPRVSNTLSTPTVTAGWGGAGLSAPPPASPPSTSSLPRGCYPNAYTPWTASLAASTPCSSLVAVVGPGTPTPTPSSLPSMTPASGSSRRLRMRRPAVTVTATLLAMQYAVQPVGTVPSPGWNAGIAVGFALAVGALLGAGRCCLRWRRKRREPGHGGQRGVVPHGALLESNPDSAEAPATSPPWLSRESTPPEAGNNNKRHGFLAGLNGNPQYNQQPVYIDLRDVAEVARAKRLAAREQHPLDPIQEDFSASNMASTTQGSRGETLLGESSNSAGSGTTMPDPVYTKPANARVHHDSGAMMHGALMPPRSRSPPLPTALPQPWSSHGGVGGGSSTSPSNPGSSSGPGGGATTATAATTAPSTSDTPAPATATEPPIFNSMSRHGRMPTWLNGPPQARPADAAPTPATEPEPEPESEPEPEPETEPEPEPEPEPQPKPRPRPAPPPRDRYLHPPPRPAPATAPKEQRRQQEAITRQQRVMARPRAAYGYHGAERVFGEPL</sequence>
<feature type="region of interest" description="Disordered" evidence="1">
    <location>
        <begin position="249"/>
        <end position="493"/>
    </location>
</feature>
<evidence type="ECO:0000313" key="3">
    <source>
        <dbReference type="Proteomes" id="UP001305647"/>
    </source>
</evidence>
<accession>A0AAN6Q4P8</accession>
<comment type="caution">
    <text evidence="2">The sequence shown here is derived from an EMBL/GenBank/DDBJ whole genome shotgun (WGS) entry which is preliminary data.</text>
</comment>
<feature type="compositionally biased region" description="Low complexity" evidence="1">
    <location>
        <begin position="403"/>
        <end position="417"/>
    </location>
</feature>
<feature type="region of interest" description="Disordered" evidence="1">
    <location>
        <begin position="79"/>
        <end position="101"/>
    </location>
</feature>
<dbReference type="Proteomes" id="UP001305647">
    <property type="component" value="Unassembled WGS sequence"/>
</dbReference>
<evidence type="ECO:0000313" key="2">
    <source>
        <dbReference type="EMBL" id="KAK4103518.1"/>
    </source>
</evidence>
<keyword evidence="3" id="KW-1185">Reference proteome</keyword>
<feature type="compositionally biased region" description="Low complexity" evidence="1">
    <location>
        <begin position="361"/>
        <end position="385"/>
    </location>
</feature>
<evidence type="ECO:0000256" key="1">
    <source>
        <dbReference type="SAM" id="MobiDB-lite"/>
    </source>
</evidence>
<feature type="compositionally biased region" description="Pro residues" evidence="1">
    <location>
        <begin position="442"/>
        <end position="454"/>
    </location>
</feature>
<gene>
    <name evidence="2" type="ORF">N658DRAFT_505205</name>
</gene>
<dbReference type="AlphaFoldDB" id="A0AAN6Q4P8"/>
<feature type="compositionally biased region" description="Pro residues" evidence="1">
    <location>
        <begin position="320"/>
        <end position="329"/>
    </location>
</feature>
<dbReference type="EMBL" id="MU863628">
    <property type="protein sequence ID" value="KAK4103518.1"/>
    <property type="molecule type" value="Genomic_DNA"/>
</dbReference>
<name>A0AAN6Q4P8_9PEZI</name>
<organism evidence="2 3">
    <name type="scientific">Parathielavia hyrcaniae</name>
    <dbReference type="NCBI Taxonomy" id="113614"/>
    <lineage>
        <taxon>Eukaryota</taxon>
        <taxon>Fungi</taxon>
        <taxon>Dikarya</taxon>
        <taxon>Ascomycota</taxon>
        <taxon>Pezizomycotina</taxon>
        <taxon>Sordariomycetes</taxon>
        <taxon>Sordariomycetidae</taxon>
        <taxon>Sordariales</taxon>
        <taxon>Chaetomiaceae</taxon>
        <taxon>Parathielavia</taxon>
    </lineage>
</organism>
<feature type="compositionally biased region" description="Polar residues" evidence="1">
    <location>
        <begin position="259"/>
        <end position="289"/>
    </location>
</feature>